<feature type="compositionally biased region" description="Basic and acidic residues" evidence="1">
    <location>
        <begin position="118"/>
        <end position="132"/>
    </location>
</feature>
<evidence type="ECO:0000313" key="2">
    <source>
        <dbReference type="EMBL" id="KMZ83064.1"/>
    </source>
</evidence>
<gene>
    <name evidence="2" type="ORF">PVIIG_05525</name>
</gene>
<name>A0A0J9SJA4_PLAVI</name>
<dbReference type="Proteomes" id="UP000053562">
    <property type="component" value="Unassembled WGS sequence"/>
</dbReference>
<feature type="compositionally biased region" description="Basic residues" evidence="1">
    <location>
        <begin position="211"/>
        <end position="224"/>
    </location>
</feature>
<organism evidence="2 3">
    <name type="scientific">Plasmodium vivax India VII</name>
    <dbReference type="NCBI Taxonomy" id="1077284"/>
    <lineage>
        <taxon>Eukaryota</taxon>
        <taxon>Sar</taxon>
        <taxon>Alveolata</taxon>
        <taxon>Apicomplexa</taxon>
        <taxon>Aconoidasida</taxon>
        <taxon>Haemosporida</taxon>
        <taxon>Plasmodiidae</taxon>
        <taxon>Plasmodium</taxon>
        <taxon>Plasmodium (Plasmodium)</taxon>
    </lineage>
</organism>
<dbReference type="OrthoDB" id="387618at2759"/>
<protein>
    <submittedName>
        <fullName evidence="2">Uncharacterized protein</fullName>
    </submittedName>
</protein>
<proteinExistence type="predicted"/>
<feature type="compositionally biased region" description="Basic and acidic residues" evidence="1">
    <location>
        <begin position="97"/>
        <end position="111"/>
    </location>
</feature>
<accession>A0A0J9SJA4</accession>
<feature type="compositionally biased region" description="Basic residues" evidence="1">
    <location>
        <begin position="167"/>
        <end position="177"/>
    </location>
</feature>
<reference evidence="2 3" key="1">
    <citation type="submission" date="2011-08" db="EMBL/GenBank/DDBJ databases">
        <title>The Genome Sequence of Plasmodium vivax India VII.</title>
        <authorList>
            <consortium name="The Broad Institute Genome Sequencing Platform"/>
            <consortium name="The Broad Institute Genome Sequencing Center for Infectious Disease"/>
            <person name="Neafsey D."/>
            <person name="Carlton J."/>
            <person name="Barnwell J."/>
            <person name="Collins W."/>
            <person name="Escalante A."/>
            <person name="Mullikin J."/>
            <person name="Saul A."/>
            <person name="Guigo R."/>
            <person name="Camara F."/>
            <person name="Young S.K."/>
            <person name="Zeng Q."/>
            <person name="Gargeya S."/>
            <person name="Fitzgerald M."/>
            <person name="Haas B."/>
            <person name="Abouelleil A."/>
            <person name="Alvarado L."/>
            <person name="Arachchi H.M."/>
            <person name="Berlin A."/>
            <person name="Brown A."/>
            <person name="Chapman S.B."/>
            <person name="Chen Z."/>
            <person name="Dunbar C."/>
            <person name="Freedman E."/>
            <person name="Gearin G."/>
            <person name="Gellesch M."/>
            <person name="Goldberg J."/>
            <person name="Griggs A."/>
            <person name="Gujja S."/>
            <person name="Heiman D."/>
            <person name="Howarth C."/>
            <person name="Larson L."/>
            <person name="Lui A."/>
            <person name="MacDonald P.J.P."/>
            <person name="Montmayeur A."/>
            <person name="Murphy C."/>
            <person name="Neiman D."/>
            <person name="Pearson M."/>
            <person name="Priest M."/>
            <person name="Roberts A."/>
            <person name="Saif S."/>
            <person name="Shea T."/>
            <person name="Shenoy N."/>
            <person name="Sisk P."/>
            <person name="Stolte C."/>
            <person name="Sykes S."/>
            <person name="Wortman J."/>
            <person name="Nusbaum C."/>
            <person name="Birren B."/>
        </authorList>
    </citation>
    <scope>NUCLEOTIDE SEQUENCE [LARGE SCALE GENOMIC DNA]</scope>
    <source>
        <strain evidence="2 3">India VII</strain>
    </source>
</reference>
<feature type="region of interest" description="Disordered" evidence="1">
    <location>
        <begin position="1"/>
        <end position="224"/>
    </location>
</feature>
<evidence type="ECO:0000313" key="3">
    <source>
        <dbReference type="Proteomes" id="UP000053562"/>
    </source>
</evidence>
<sequence length="283" mass="31363">MHMSDAPQGGEEPAKVAEGEVTETGGSQVEQRGSHDLTAGGSDAGWGDSEGKHAEKQEDEPAGEAKKVRKSLGKAGKAAKGKLQKKKKKKKKKKKVEVKEKAKKKDKEVARKGAKKAAAKEAKRVTAKESKTMGKRKRGESSRTDDPPLTDSEEELYNDDNLFMPRALKKKAQKKGNQKGNQKGKANDQKSKSATSQSSKKKHEKGEKGVKKEKRRKKKNKMKSKFCTAECLPLSHYAEALEKELASYATSGFKKYLKFLKNYKTTLGVEDKVVSKKPRHMYV</sequence>
<feature type="compositionally biased region" description="Basic residues" evidence="1">
    <location>
        <begin position="67"/>
        <end position="96"/>
    </location>
</feature>
<evidence type="ECO:0000256" key="1">
    <source>
        <dbReference type="SAM" id="MobiDB-lite"/>
    </source>
</evidence>
<dbReference type="EMBL" id="KQ234146">
    <property type="protein sequence ID" value="KMZ83064.1"/>
    <property type="molecule type" value="Genomic_DNA"/>
</dbReference>
<dbReference type="AlphaFoldDB" id="A0A0J9SJA4"/>